<keyword evidence="2" id="KW-1185">Reference proteome</keyword>
<evidence type="ECO:0008006" key="3">
    <source>
        <dbReference type="Google" id="ProtNLM"/>
    </source>
</evidence>
<accession>A0A0A7EH93</accession>
<dbReference type="RefSeq" id="WP_038641306.1">
    <property type="nucleotide sequence ID" value="NZ_CP009888.1"/>
</dbReference>
<dbReference type="STRING" id="1348114.OM33_09935"/>
<dbReference type="EMBL" id="CP009888">
    <property type="protein sequence ID" value="AIY65431.1"/>
    <property type="molecule type" value="Genomic_DNA"/>
</dbReference>
<gene>
    <name evidence="1" type="ORF">OM33_09935</name>
</gene>
<dbReference type="OrthoDB" id="555447at2"/>
<evidence type="ECO:0000313" key="2">
    <source>
        <dbReference type="Proteomes" id="UP000030341"/>
    </source>
</evidence>
<protein>
    <recommendedName>
        <fullName evidence="3">Oligosaccharide biosynthesis protein Alg14</fullName>
    </recommendedName>
</protein>
<dbReference type="Pfam" id="PF08660">
    <property type="entry name" value="Alg14"/>
    <property type="match status" value="1"/>
</dbReference>
<dbReference type="Proteomes" id="UP000030341">
    <property type="component" value="Chromosome 1"/>
</dbReference>
<reference evidence="1 2" key="1">
    <citation type="submission" date="2014-11" db="EMBL/GenBank/DDBJ databases">
        <title>Complete Genome Sequence of Pseudoalteromonas sp. Strain OCN003 Isolated from Kaneohe Bay, Oahu, Hawaii.</title>
        <authorList>
            <person name="Beurmann S."/>
            <person name="Videau P."/>
            <person name="Ushijima B."/>
            <person name="Smith A.M."/>
            <person name="Aeby G.S."/>
            <person name="Callahan S.M."/>
            <person name="Belcaid M."/>
        </authorList>
    </citation>
    <scope>NUCLEOTIDE SEQUENCE [LARGE SCALE GENOMIC DNA]</scope>
    <source>
        <strain evidence="1 2">OCN003</strain>
    </source>
</reference>
<dbReference type="HOGENOM" id="CLU_064541_3_0_6"/>
<dbReference type="eggNOG" id="COG0707">
    <property type="taxonomic scope" value="Bacteria"/>
</dbReference>
<dbReference type="Gene3D" id="3.40.50.2000">
    <property type="entry name" value="Glycogen Phosphorylase B"/>
    <property type="match status" value="1"/>
</dbReference>
<dbReference type="InterPro" id="IPR013969">
    <property type="entry name" value="Oligosacch_biosynth_Alg14"/>
</dbReference>
<sequence length="150" mass="16818">MKNKKVMAVASRGGHWIQLNRLRAVWQDQEVVFITNDSSLRSHVGDAKFETVIDANMEQKPRLIILALQTFFKVIKHRPDVIISTGAAPGFFALLWGKLIGAKTVWVDSVANAEELSMAGSKVKKIADVWLTQWPEVAKEDGPLYKGRVF</sequence>
<proteinExistence type="predicted"/>
<evidence type="ECO:0000313" key="1">
    <source>
        <dbReference type="EMBL" id="AIY65431.1"/>
    </source>
</evidence>
<dbReference type="AlphaFoldDB" id="A0A0A7EH93"/>
<dbReference type="KEGG" id="pseo:OM33_09935"/>
<organism evidence="1 2">
    <name type="scientific">Pseudoalteromonas piratica</name>
    <dbReference type="NCBI Taxonomy" id="1348114"/>
    <lineage>
        <taxon>Bacteria</taxon>
        <taxon>Pseudomonadati</taxon>
        <taxon>Pseudomonadota</taxon>
        <taxon>Gammaproteobacteria</taxon>
        <taxon>Alteromonadales</taxon>
        <taxon>Pseudoalteromonadaceae</taxon>
        <taxon>Pseudoalteromonas</taxon>
    </lineage>
</organism>
<dbReference type="GO" id="GO:0006488">
    <property type="term" value="P:dolichol-linked oligosaccharide biosynthetic process"/>
    <property type="evidence" value="ECO:0007669"/>
    <property type="project" value="InterPro"/>
</dbReference>
<name>A0A0A7EH93_9GAMM</name>